<keyword evidence="2" id="KW-1185">Reference proteome</keyword>
<comment type="caution">
    <text evidence="1">The sequence shown here is derived from an EMBL/GenBank/DDBJ whole genome shotgun (WGS) entry which is preliminary data.</text>
</comment>
<accession>E0NQN7</accession>
<dbReference type="Proteomes" id="UP000004394">
    <property type="component" value="Unassembled WGS sequence"/>
</dbReference>
<dbReference type="STRING" id="862515.HMPREF0658_0488"/>
<dbReference type="BioCyc" id="PMAR862515-HMP:GMOO-500-MONOMER"/>
<protein>
    <submittedName>
        <fullName evidence="1">Uncharacterized protein</fullName>
    </submittedName>
</protein>
<organism evidence="1 2">
    <name type="scientific">Hoylesella marshii DSM 16973 = JCM 13450</name>
    <dbReference type="NCBI Taxonomy" id="862515"/>
    <lineage>
        <taxon>Bacteria</taxon>
        <taxon>Pseudomonadati</taxon>
        <taxon>Bacteroidota</taxon>
        <taxon>Bacteroidia</taxon>
        <taxon>Bacteroidales</taxon>
        <taxon>Prevotellaceae</taxon>
        <taxon>Hoylesella</taxon>
    </lineage>
</organism>
<dbReference type="EMBL" id="AEEI01000020">
    <property type="protein sequence ID" value="EFM02611.1"/>
    <property type="molecule type" value="Genomic_DNA"/>
</dbReference>
<name>E0NQN7_9BACT</name>
<proteinExistence type="predicted"/>
<reference evidence="1" key="1">
    <citation type="submission" date="2010-07" db="EMBL/GenBank/DDBJ databases">
        <authorList>
            <person name="Muzny D."/>
            <person name="Qin X."/>
            <person name="Deng J."/>
            <person name="Jiang H."/>
            <person name="Liu Y."/>
            <person name="Qu J."/>
            <person name="Song X.-Z."/>
            <person name="Zhang L."/>
            <person name="Thornton R."/>
            <person name="Coyle M."/>
            <person name="Francisco L."/>
            <person name="Jackson L."/>
            <person name="Javaid M."/>
            <person name="Korchina V."/>
            <person name="Kovar C."/>
            <person name="Mata R."/>
            <person name="Mathew T."/>
            <person name="Ngo R."/>
            <person name="Nguyen L."/>
            <person name="Nguyen N."/>
            <person name="Okwuonu G."/>
            <person name="Ongeri F."/>
            <person name="Pham C."/>
            <person name="Simmons D."/>
            <person name="Wilczek-Boney K."/>
            <person name="Hale W."/>
            <person name="Jakkamsetti A."/>
            <person name="Pham P."/>
            <person name="Ruth R."/>
            <person name="San Lucas F."/>
            <person name="Warren J."/>
            <person name="Zhang J."/>
            <person name="Zhao Z."/>
            <person name="Zhou C."/>
            <person name="Zhu D."/>
            <person name="Lee S."/>
            <person name="Bess C."/>
            <person name="Blankenburg K."/>
            <person name="Forbes L."/>
            <person name="Fu Q."/>
            <person name="Gubbala S."/>
            <person name="Hirani K."/>
            <person name="Jayaseelan J.C."/>
            <person name="Lara F."/>
            <person name="Munidasa M."/>
            <person name="Palculict T."/>
            <person name="Patil S."/>
            <person name="Pu L.-L."/>
            <person name="Saada N."/>
            <person name="Tang L."/>
            <person name="Weissenberger G."/>
            <person name="Zhu Y."/>
            <person name="Hemphill L."/>
            <person name="Shang Y."/>
            <person name="Youmans B."/>
            <person name="Ayvaz T."/>
            <person name="Ross M."/>
            <person name="Santibanez J."/>
            <person name="Aqrawi P."/>
            <person name="Gross S."/>
            <person name="Joshi V."/>
            <person name="Fowler G."/>
            <person name="Nazareth L."/>
            <person name="Reid J."/>
            <person name="Worley K."/>
            <person name="Petrosino J."/>
            <person name="Highlander S."/>
            <person name="Gibbs R."/>
        </authorList>
    </citation>
    <scope>NUCLEOTIDE SEQUENCE [LARGE SCALE GENOMIC DNA]</scope>
    <source>
        <strain evidence="1">DSM 16973</strain>
    </source>
</reference>
<evidence type="ECO:0000313" key="2">
    <source>
        <dbReference type="Proteomes" id="UP000004394"/>
    </source>
</evidence>
<gene>
    <name evidence="1" type="ORF">HMPREF0658_0488</name>
</gene>
<evidence type="ECO:0000313" key="1">
    <source>
        <dbReference type="EMBL" id="EFM02611.1"/>
    </source>
</evidence>
<sequence length="54" mass="6466">MIDMAGSIFSPTYWATRQQITHNVKNAKWQYNANIGNLIFFLKPYLLRTLQHYF</sequence>
<dbReference type="HOGENOM" id="CLU_3046573_0_0_10"/>
<dbReference type="AlphaFoldDB" id="E0NQN7"/>